<evidence type="ECO:0000259" key="1">
    <source>
        <dbReference type="PROSITE" id="PS50879"/>
    </source>
</evidence>
<dbReference type="InterPro" id="IPR012337">
    <property type="entry name" value="RNaseH-like_sf"/>
</dbReference>
<organism evidence="2 3">
    <name type="scientific">Araneus ventricosus</name>
    <name type="common">Orbweaver spider</name>
    <name type="synonym">Epeira ventricosa</name>
    <dbReference type="NCBI Taxonomy" id="182803"/>
    <lineage>
        <taxon>Eukaryota</taxon>
        <taxon>Metazoa</taxon>
        <taxon>Ecdysozoa</taxon>
        <taxon>Arthropoda</taxon>
        <taxon>Chelicerata</taxon>
        <taxon>Arachnida</taxon>
        <taxon>Araneae</taxon>
        <taxon>Araneomorphae</taxon>
        <taxon>Entelegynae</taxon>
        <taxon>Araneoidea</taxon>
        <taxon>Araneidae</taxon>
        <taxon>Araneus</taxon>
    </lineage>
</organism>
<dbReference type="SUPFAM" id="SSF53098">
    <property type="entry name" value="Ribonuclease H-like"/>
    <property type="match status" value="1"/>
</dbReference>
<dbReference type="Pfam" id="PF00075">
    <property type="entry name" value="RNase_H"/>
    <property type="match status" value="1"/>
</dbReference>
<dbReference type="InterPro" id="IPR036397">
    <property type="entry name" value="RNaseH_sf"/>
</dbReference>
<dbReference type="Gene3D" id="3.30.420.10">
    <property type="entry name" value="Ribonuclease H-like superfamily/Ribonuclease H"/>
    <property type="match status" value="1"/>
</dbReference>
<dbReference type="GO" id="GO:0004523">
    <property type="term" value="F:RNA-DNA hybrid ribonuclease activity"/>
    <property type="evidence" value="ECO:0007669"/>
    <property type="project" value="InterPro"/>
</dbReference>
<dbReference type="Proteomes" id="UP000499080">
    <property type="component" value="Unassembled WGS sequence"/>
</dbReference>
<dbReference type="EMBL" id="BGPR01007747">
    <property type="protein sequence ID" value="GBN29192.1"/>
    <property type="molecule type" value="Genomic_DNA"/>
</dbReference>
<gene>
    <name evidence="2" type="ORF">AVEN_113970_1</name>
</gene>
<dbReference type="InterPro" id="IPR002156">
    <property type="entry name" value="RNaseH_domain"/>
</dbReference>
<reference evidence="2 3" key="1">
    <citation type="journal article" date="2019" name="Sci. Rep.">
        <title>Orb-weaving spider Araneus ventricosus genome elucidates the spidroin gene catalogue.</title>
        <authorList>
            <person name="Kono N."/>
            <person name="Nakamura H."/>
            <person name="Ohtoshi R."/>
            <person name="Moran D.A.P."/>
            <person name="Shinohara A."/>
            <person name="Yoshida Y."/>
            <person name="Fujiwara M."/>
            <person name="Mori M."/>
            <person name="Tomita M."/>
            <person name="Arakawa K."/>
        </authorList>
    </citation>
    <scope>NUCLEOTIDE SEQUENCE [LARGE SCALE GENOMIC DNA]</scope>
</reference>
<dbReference type="AlphaFoldDB" id="A0A4Y2MRI2"/>
<dbReference type="OrthoDB" id="8054137at2759"/>
<evidence type="ECO:0000313" key="3">
    <source>
        <dbReference type="Proteomes" id="UP000499080"/>
    </source>
</evidence>
<evidence type="ECO:0000313" key="2">
    <source>
        <dbReference type="EMBL" id="GBN29192.1"/>
    </source>
</evidence>
<dbReference type="GO" id="GO:0003676">
    <property type="term" value="F:nucleic acid binding"/>
    <property type="evidence" value="ECO:0007669"/>
    <property type="project" value="InterPro"/>
</dbReference>
<comment type="caution">
    <text evidence="2">The sequence shown here is derived from an EMBL/GenBank/DDBJ whole genome shotgun (WGS) entry which is preliminary data.</text>
</comment>
<proteinExistence type="predicted"/>
<protein>
    <recommendedName>
        <fullName evidence="1">RNase H type-1 domain-containing protein</fullName>
    </recommendedName>
</protein>
<sequence length="117" mass="12926">MAKLQPDNSALQAEFLAISEAIIWAIEQNVVCNIWGDSMSILLAIKSLKTTNQTAKTVQTLLSQHRNITINWIKAHNGNLGNEKADQLAKIATIEGTAFNIQKTMSFLMKTLTQLSL</sequence>
<name>A0A4Y2MRI2_ARAVE</name>
<feature type="domain" description="RNase H type-1" evidence="1">
    <location>
        <begin position="1"/>
        <end position="94"/>
    </location>
</feature>
<accession>A0A4Y2MRI2</accession>
<dbReference type="PROSITE" id="PS50879">
    <property type="entry name" value="RNASE_H_1"/>
    <property type="match status" value="1"/>
</dbReference>
<keyword evidence="3" id="KW-1185">Reference proteome</keyword>